<dbReference type="RefSeq" id="WP_208929870.1">
    <property type="nucleotide sequence ID" value="NZ_CP013655.1"/>
</dbReference>
<dbReference type="KEGG" id="erx:ATZ35_05540"/>
<protein>
    <recommendedName>
        <fullName evidence="1">Mga helix-turn-helix domain-containing protein</fullName>
    </recommendedName>
</protein>
<dbReference type="Gene3D" id="1.10.10.10">
    <property type="entry name" value="Winged helix-like DNA-binding domain superfamily/Winged helix DNA-binding domain"/>
    <property type="match status" value="1"/>
</dbReference>
<evidence type="ECO:0000313" key="2">
    <source>
        <dbReference type="EMBL" id="ALS36642.1"/>
    </source>
</evidence>
<proteinExistence type="predicted"/>
<reference evidence="3" key="1">
    <citation type="submission" date="2015-12" db="EMBL/GenBank/DDBJ databases">
        <authorList>
            <person name="Lauer A."/>
            <person name="Humrighouse B."/>
            <person name="Loparev V."/>
            <person name="Shewmaker P.L."/>
            <person name="Whitney A.M."/>
            <person name="McLaughlin R.W."/>
        </authorList>
    </citation>
    <scope>NUCLEOTIDE SEQUENCE [LARGE SCALE GENOMIC DNA]</scope>
    <source>
        <strain evidence="3">LMG 26678</strain>
    </source>
</reference>
<name>A0A0U2NPH2_9ENTE</name>
<feature type="domain" description="Mga helix-turn-helix" evidence="1">
    <location>
        <begin position="79"/>
        <end position="161"/>
    </location>
</feature>
<dbReference type="InterPro" id="IPR007737">
    <property type="entry name" value="Mga_HTH"/>
</dbReference>
<organism evidence="2 3">
    <name type="scientific">Enterococcus rotai</name>
    <dbReference type="NCBI Taxonomy" id="118060"/>
    <lineage>
        <taxon>Bacteria</taxon>
        <taxon>Bacillati</taxon>
        <taxon>Bacillota</taxon>
        <taxon>Bacilli</taxon>
        <taxon>Lactobacillales</taxon>
        <taxon>Enterococcaceae</taxon>
        <taxon>Enterococcus</taxon>
    </lineage>
</organism>
<dbReference type="EMBL" id="CP013655">
    <property type="protein sequence ID" value="ALS36642.1"/>
    <property type="molecule type" value="Genomic_DNA"/>
</dbReference>
<dbReference type="Pfam" id="PF05043">
    <property type="entry name" value="Mga"/>
    <property type="match status" value="1"/>
</dbReference>
<dbReference type="Proteomes" id="UP000067523">
    <property type="component" value="Chromosome"/>
</dbReference>
<evidence type="ECO:0000313" key="3">
    <source>
        <dbReference type="Proteomes" id="UP000067523"/>
    </source>
</evidence>
<dbReference type="STRING" id="118060.ATZ35_05540"/>
<sequence length="505" mass="59274">MRKFDLLEKLEVYQIDLLIYLSTVGGTATKKELLHHLEIGEYFLAKLIDSLTVSAKKANNRFSIDVSKHTITIQTKPEYSLHTLYNELIVHAPMYRILEELLLFGSIDTSRLCEKIGISYSTYFRKINELNKLLAEFDLSIQNGYLLGSELQIRFFYVSLYLVTDPKHQLKVPNIDPRIYETVNTVQQILGSPLSNYARKKLIIYLSLLKRRNAQKKIPIYSEQEPFFSNKSDIPSQKRFLNALKKTHLFKKVNQALGSFLVYYSFKMLPSETILLLLFMLGEEIIPANSHCLKELDLIERYSSFFIRTLNQEFLDFMKKKHLNAQLTTTHSSTLHYYLNSSGYHHLLFKGHIDYYWDSNDPQWETVKYSETVYHFVDYLKEKYPKLFVDAIHDSALIKKYAHAIRFYEECTKTKISVGIFIEGDLLHKRKATNWWIKYVELTAFAHAEPLVNNKLYDLVISNVDSSYLKKYGKCFFFMTNYHEKKDIADLGRLLFDIYSSHAKL</sequence>
<dbReference type="AlphaFoldDB" id="A0A0U2NPH2"/>
<gene>
    <name evidence="2" type="ORF">ATZ35_05540</name>
</gene>
<keyword evidence="3" id="KW-1185">Reference proteome</keyword>
<dbReference type="InterPro" id="IPR036388">
    <property type="entry name" value="WH-like_DNA-bd_sf"/>
</dbReference>
<accession>A0A0U2NPH2</accession>
<evidence type="ECO:0000259" key="1">
    <source>
        <dbReference type="Pfam" id="PF05043"/>
    </source>
</evidence>